<dbReference type="InterPro" id="IPR039422">
    <property type="entry name" value="MarR/SlyA-like"/>
</dbReference>
<dbReference type="SMART" id="SM00347">
    <property type="entry name" value="HTH_MARR"/>
    <property type="match status" value="1"/>
</dbReference>
<dbReference type="InterPro" id="IPR000835">
    <property type="entry name" value="HTH_MarR-typ"/>
</dbReference>
<dbReference type="PANTHER" id="PTHR33164">
    <property type="entry name" value="TRANSCRIPTIONAL REGULATOR, MARR FAMILY"/>
    <property type="match status" value="1"/>
</dbReference>
<dbReference type="GO" id="GO:0003700">
    <property type="term" value="F:DNA-binding transcription factor activity"/>
    <property type="evidence" value="ECO:0007669"/>
    <property type="project" value="InterPro"/>
</dbReference>
<dbReference type="InterPro" id="IPR036390">
    <property type="entry name" value="WH_DNA-bd_sf"/>
</dbReference>
<sequence>MARDQAFTHRNLPLLLLKAREALMQNRRPALRAHGLSDQQWRVLRVLAEPAHAAGLDTGTLAREAHLLGPSLTGMLVRMEAAGLVQRERSAEDARRSVVRATPAGAALAASLRQAIEAQYGELEAHIGPQRLTQLYALLDELIALQGSDEEQETEDMTSLASAANPLTGSVA</sequence>
<dbReference type="Gene3D" id="1.10.10.10">
    <property type="entry name" value="Winged helix-like DNA-binding domain superfamily/Winged helix DNA-binding domain"/>
    <property type="match status" value="1"/>
</dbReference>
<dbReference type="PANTHER" id="PTHR33164:SF13">
    <property type="entry name" value="4-HYDROXYPHENYLACETATE CATABOLISM PROTEIN"/>
    <property type="match status" value="1"/>
</dbReference>
<reference evidence="3 4" key="1">
    <citation type="submission" date="2018-03" db="EMBL/GenBank/DDBJ databases">
        <title>Genome sequencing of Ottowia sp.</title>
        <authorList>
            <person name="Kim S.-J."/>
            <person name="Heo J."/>
            <person name="Kwon S.-W."/>
        </authorList>
    </citation>
    <scope>NUCLEOTIDE SEQUENCE [LARGE SCALE GENOMIC DNA]</scope>
    <source>
        <strain evidence="3 4">KADR8-3</strain>
    </source>
</reference>
<protein>
    <submittedName>
        <fullName evidence="3">Homoprotocatechuate degradation operon regulator HpaR</fullName>
    </submittedName>
</protein>
<dbReference type="Proteomes" id="UP000239709">
    <property type="component" value="Chromosome"/>
</dbReference>
<evidence type="ECO:0000313" key="3">
    <source>
        <dbReference type="EMBL" id="AVO33151.1"/>
    </source>
</evidence>
<feature type="compositionally biased region" description="Polar residues" evidence="1">
    <location>
        <begin position="157"/>
        <end position="172"/>
    </location>
</feature>
<dbReference type="InterPro" id="IPR012712">
    <property type="entry name" value="HpaR/FarR"/>
</dbReference>
<dbReference type="KEGG" id="otk:C6570_01940"/>
<feature type="region of interest" description="Disordered" evidence="1">
    <location>
        <begin position="148"/>
        <end position="172"/>
    </location>
</feature>
<dbReference type="EMBL" id="CP027666">
    <property type="protein sequence ID" value="AVO33151.1"/>
    <property type="molecule type" value="Genomic_DNA"/>
</dbReference>
<dbReference type="NCBIfam" id="TIGR02337">
    <property type="entry name" value="HpaR"/>
    <property type="match status" value="1"/>
</dbReference>
<dbReference type="GO" id="GO:0003677">
    <property type="term" value="F:DNA binding"/>
    <property type="evidence" value="ECO:0007669"/>
    <property type="project" value="InterPro"/>
</dbReference>
<feature type="domain" description="HTH marR-type" evidence="2">
    <location>
        <begin position="9"/>
        <end position="144"/>
    </location>
</feature>
<dbReference type="InterPro" id="IPR036388">
    <property type="entry name" value="WH-like_DNA-bd_sf"/>
</dbReference>
<dbReference type="PROSITE" id="PS50995">
    <property type="entry name" value="HTH_MARR_2"/>
    <property type="match status" value="1"/>
</dbReference>
<keyword evidence="4" id="KW-1185">Reference proteome</keyword>
<dbReference type="GO" id="GO:0045892">
    <property type="term" value="P:negative regulation of DNA-templated transcription"/>
    <property type="evidence" value="ECO:0007669"/>
    <property type="project" value="InterPro"/>
</dbReference>
<evidence type="ECO:0000256" key="1">
    <source>
        <dbReference type="SAM" id="MobiDB-lite"/>
    </source>
</evidence>
<evidence type="ECO:0000313" key="4">
    <source>
        <dbReference type="Proteomes" id="UP000239709"/>
    </source>
</evidence>
<evidence type="ECO:0000259" key="2">
    <source>
        <dbReference type="PROSITE" id="PS50995"/>
    </source>
</evidence>
<dbReference type="RefSeq" id="WP_106701567.1">
    <property type="nucleotide sequence ID" value="NZ_CP027666.1"/>
</dbReference>
<name>A0A2S0MBH7_9BURK</name>
<accession>A0A2S0MBH7</accession>
<dbReference type="Pfam" id="PF12802">
    <property type="entry name" value="MarR_2"/>
    <property type="match status" value="1"/>
</dbReference>
<dbReference type="AlphaFoldDB" id="A0A2S0MBH7"/>
<dbReference type="SUPFAM" id="SSF46785">
    <property type="entry name" value="Winged helix' DNA-binding domain"/>
    <property type="match status" value="1"/>
</dbReference>
<gene>
    <name evidence="3" type="primary">hpaR</name>
    <name evidence="3" type="ORF">C6570_01940</name>
</gene>
<organism evidence="3 4">
    <name type="scientific">Ottowia oryzae</name>
    <dbReference type="NCBI Taxonomy" id="2109914"/>
    <lineage>
        <taxon>Bacteria</taxon>
        <taxon>Pseudomonadati</taxon>
        <taxon>Pseudomonadota</taxon>
        <taxon>Betaproteobacteria</taxon>
        <taxon>Burkholderiales</taxon>
        <taxon>Comamonadaceae</taxon>
        <taxon>Ottowia</taxon>
    </lineage>
</organism>
<dbReference type="OrthoDB" id="8588347at2"/>
<dbReference type="GO" id="GO:0006950">
    <property type="term" value="P:response to stress"/>
    <property type="evidence" value="ECO:0007669"/>
    <property type="project" value="TreeGrafter"/>
</dbReference>
<proteinExistence type="predicted"/>